<evidence type="ECO:0000256" key="1">
    <source>
        <dbReference type="ARBA" id="ARBA00004561"/>
    </source>
</evidence>
<dbReference type="SUPFAM" id="SSF49401">
    <property type="entry name" value="Bacterial adhesins"/>
    <property type="match status" value="1"/>
</dbReference>
<dbReference type="AlphaFoldDB" id="A0A3N6UPV7"/>
<proteinExistence type="inferred from homology"/>
<keyword evidence="4" id="KW-0281">Fimbrium</keyword>
<organism evidence="6 7">
    <name type="scientific">Erwinia psidii</name>
    <dbReference type="NCBI Taxonomy" id="69224"/>
    <lineage>
        <taxon>Bacteria</taxon>
        <taxon>Pseudomonadati</taxon>
        <taxon>Pseudomonadota</taxon>
        <taxon>Gammaproteobacteria</taxon>
        <taxon>Enterobacterales</taxon>
        <taxon>Erwiniaceae</taxon>
        <taxon>Erwinia</taxon>
    </lineage>
</organism>
<protein>
    <submittedName>
        <fullName evidence="6">Type 1 fimbrial protein</fullName>
    </submittedName>
</protein>
<dbReference type="OrthoDB" id="8970968at2"/>
<keyword evidence="7" id="KW-1185">Reference proteome</keyword>
<dbReference type="InterPro" id="IPR008966">
    <property type="entry name" value="Adhesion_dom_sf"/>
</dbReference>
<comment type="subcellular location">
    <subcellularLocation>
        <location evidence="1">Fimbrium</location>
    </subcellularLocation>
</comment>
<dbReference type="RefSeq" id="WP_124233342.1">
    <property type="nucleotide sequence ID" value="NZ_RHHM01000008.1"/>
</dbReference>
<keyword evidence="3" id="KW-0732">Signal</keyword>
<dbReference type="GO" id="GO:0043709">
    <property type="term" value="P:cell adhesion involved in single-species biofilm formation"/>
    <property type="evidence" value="ECO:0007669"/>
    <property type="project" value="TreeGrafter"/>
</dbReference>
<name>A0A3N6UPV7_9GAMM</name>
<dbReference type="Gene3D" id="2.60.40.3310">
    <property type="match status" value="1"/>
</dbReference>
<dbReference type="InterPro" id="IPR036937">
    <property type="entry name" value="Adhesion_dom_fimbrial_sf"/>
</dbReference>
<dbReference type="Pfam" id="PF00419">
    <property type="entry name" value="Fimbrial"/>
    <property type="match status" value="1"/>
</dbReference>
<evidence type="ECO:0000256" key="3">
    <source>
        <dbReference type="ARBA" id="ARBA00022729"/>
    </source>
</evidence>
<dbReference type="PANTHER" id="PTHR33420">
    <property type="entry name" value="FIMBRIAL SUBUNIT ELFA-RELATED"/>
    <property type="match status" value="1"/>
</dbReference>
<reference evidence="6 7" key="1">
    <citation type="submission" date="2018-10" db="EMBL/GenBank/DDBJ databases">
        <title>Draft genome sequence for the type isolate of Erwinia psidii, agent causal of bacterial blight in guava (Psidium guajava) and wilt and die-back of Eucalyptus spp.</title>
        <authorList>
            <person name="Hermenegildo P.S."/>
            <person name="Santos S.A."/>
            <person name="Guimaraes L.M.S."/>
            <person name="Vidigal P.M.P."/>
            <person name="Pereira I.C."/>
            <person name="Badel J.L."/>
            <person name="Alfenas-Zerbini P."/>
            <person name="Ferreira M.A.S.V."/>
            <person name="Alfenas A.C."/>
        </authorList>
    </citation>
    <scope>NUCLEOTIDE SEQUENCE [LARGE SCALE GENOMIC DNA]</scope>
    <source>
        <strain evidence="6 7">IBSBF 435</strain>
    </source>
</reference>
<dbReference type="InterPro" id="IPR050263">
    <property type="entry name" value="Bact_Fimbrial_Adh_Pro"/>
</dbReference>
<dbReference type="GO" id="GO:0009289">
    <property type="term" value="C:pilus"/>
    <property type="evidence" value="ECO:0007669"/>
    <property type="project" value="UniProtKB-SubCell"/>
</dbReference>
<dbReference type="Proteomes" id="UP000279457">
    <property type="component" value="Unassembled WGS sequence"/>
</dbReference>
<accession>A0A3N6UPV7</accession>
<comment type="caution">
    <text evidence="6">The sequence shown here is derived from an EMBL/GenBank/DDBJ whole genome shotgun (WGS) entry which is preliminary data.</text>
</comment>
<dbReference type="EMBL" id="RHHM01000008">
    <property type="protein sequence ID" value="RQM37989.1"/>
    <property type="molecule type" value="Genomic_DNA"/>
</dbReference>
<evidence type="ECO:0000256" key="4">
    <source>
        <dbReference type="ARBA" id="ARBA00023263"/>
    </source>
</evidence>
<evidence type="ECO:0000256" key="2">
    <source>
        <dbReference type="ARBA" id="ARBA00006671"/>
    </source>
</evidence>
<evidence type="ECO:0000259" key="5">
    <source>
        <dbReference type="Pfam" id="PF00419"/>
    </source>
</evidence>
<dbReference type="PANTHER" id="PTHR33420:SF3">
    <property type="entry name" value="FIMBRIAL SUBUNIT ELFA"/>
    <property type="match status" value="1"/>
</dbReference>
<comment type="similarity">
    <text evidence="2">Belongs to the fimbrial protein family.</text>
</comment>
<sequence length="325" mass="34354">MRFKKIIQMSLYIIVTISGIASFSVGASCTLTSPALTVNIPALMLSPTEKGAVGTRLFSRSIPVSQVGYDCGSGVRSSWTSAYTRPEISKSSLTNVYNTGLAGIGIRIKWPASRADNAWVPGTYSCQGSCIEQADDILVEFVQTGNVSGGTIPAGSIITVAVSPDNDPQNTLTLLTVNLGLVTVQVSSCAIYADTNSVNLGDYSLSAIKASGFQGDKKDFTITLDCPTSSSAKITFEGKNAWGMSSGVIENAGSAKNAYIKLYQKNVVRYTEKALNTADNFGSSTAFTGKRTVTYAGEMYFEDGTRESVTAGTVTANIIYTLTIN</sequence>
<evidence type="ECO:0000313" key="6">
    <source>
        <dbReference type="EMBL" id="RQM37989.1"/>
    </source>
</evidence>
<dbReference type="PROSITE" id="PS51257">
    <property type="entry name" value="PROKAR_LIPOPROTEIN"/>
    <property type="match status" value="1"/>
</dbReference>
<evidence type="ECO:0000313" key="7">
    <source>
        <dbReference type="Proteomes" id="UP000279457"/>
    </source>
</evidence>
<feature type="domain" description="Fimbrial-type adhesion" evidence="5">
    <location>
        <begin position="186"/>
        <end position="323"/>
    </location>
</feature>
<dbReference type="InterPro" id="IPR000259">
    <property type="entry name" value="Adhesion_dom_fimbrial"/>
</dbReference>
<dbReference type="Gene3D" id="2.60.40.1090">
    <property type="entry name" value="Fimbrial-type adhesion domain"/>
    <property type="match status" value="1"/>
</dbReference>
<gene>
    <name evidence="6" type="ORF">EB241_11945</name>
</gene>